<evidence type="ECO:0000313" key="5">
    <source>
        <dbReference type="Proteomes" id="UP001281305"/>
    </source>
</evidence>
<evidence type="ECO:0000256" key="2">
    <source>
        <dbReference type="PIRNR" id="PIRNR026508"/>
    </source>
</evidence>
<organism evidence="4 5">
    <name type="scientific">Roseovarius rhodophyticola</name>
    <dbReference type="NCBI Taxonomy" id="3080827"/>
    <lineage>
        <taxon>Bacteria</taxon>
        <taxon>Pseudomonadati</taxon>
        <taxon>Pseudomonadota</taxon>
        <taxon>Alphaproteobacteria</taxon>
        <taxon>Rhodobacterales</taxon>
        <taxon>Roseobacteraceae</taxon>
        <taxon>Roseovarius</taxon>
    </lineage>
</organism>
<comment type="similarity">
    <text evidence="1 2">Belongs to the TelA family.</text>
</comment>
<gene>
    <name evidence="4" type="ORF">RZS32_011645</name>
</gene>
<sequence length="398" mass="43967">MSETIRKKAEAALAEVEEISRVILPEPKEAGAIVPLAQADPAEGAEIRKRMDEIDMGDTNSIVSFGSAAQAELQEISQSMLQGVRNKDVGPAGSSLRNIVTTIRGFSVSELDVRRERTWWEKLLGRAAPFAKFTAKFETVQGQIDKITDDLLAHEHTLLKDIKSLDLLYEKTLQFYDELALYIAAGEEKLKELDETAIPAKEAEVQAAPEDQQVMQAQELRDLRAARDDLERRVHDLKLTRQVTMQSLPSIRLVQENDKSLVTKINSTLVNTVPLWETQLAQAVTIQRSAEAAAAVRDANDLTNELLTSNAENLRDANKMIREEMERGVFDIEAVKQANADLIGTIEESLQIADEGKARRAAAEEELKKMEAELRDTLAAAKSRRDGVGDNAGTAVPG</sequence>
<feature type="coiled-coil region" evidence="3">
    <location>
        <begin position="353"/>
        <end position="384"/>
    </location>
</feature>
<dbReference type="PANTHER" id="PTHR38432">
    <property type="entry name" value="TELA-LIKE PROTEIN SAOUHSC_01408"/>
    <property type="match status" value="1"/>
</dbReference>
<proteinExistence type="inferred from homology"/>
<evidence type="ECO:0000313" key="4">
    <source>
        <dbReference type="EMBL" id="WYK17075.1"/>
    </source>
</evidence>
<keyword evidence="5" id="KW-1185">Reference proteome</keyword>
<dbReference type="RefSeq" id="WP_317057150.1">
    <property type="nucleotide sequence ID" value="NZ_CP146606.1"/>
</dbReference>
<protein>
    <submittedName>
        <fullName evidence="4">Toxic anion resistance protein</fullName>
    </submittedName>
</protein>
<feature type="coiled-coil region" evidence="3">
    <location>
        <begin position="213"/>
        <end position="240"/>
    </location>
</feature>
<dbReference type="InterPro" id="IPR008863">
    <property type="entry name" value="Toxic_anion-R_TelA"/>
</dbReference>
<name>A0ABZ2TBK1_9RHOB</name>
<evidence type="ECO:0000256" key="3">
    <source>
        <dbReference type="SAM" id="Coils"/>
    </source>
</evidence>
<dbReference type="Proteomes" id="UP001281305">
    <property type="component" value="Chromosome"/>
</dbReference>
<accession>A0ABZ2TBK1</accession>
<reference evidence="4 5" key="1">
    <citation type="submission" date="2024-02" db="EMBL/GenBank/DDBJ databases">
        <title>Roseovarius strain W115 nov., isolated from a marine algae.</title>
        <authorList>
            <person name="Lee M.W."/>
            <person name="Lee J.K."/>
            <person name="Kim J.M."/>
            <person name="Choi D.G."/>
            <person name="Baek J.H."/>
            <person name="Bayburt H."/>
            <person name="Jung J.J."/>
            <person name="Han D.M."/>
            <person name="Jeon C.O."/>
        </authorList>
    </citation>
    <scope>NUCLEOTIDE SEQUENCE [LARGE SCALE GENOMIC DNA]</scope>
    <source>
        <strain evidence="4 5">W115</strain>
    </source>
</reference>
<dbReference type="EMBL" id="CP146606">
    <property type="protein sequence ID" value="WYK17075.1"/>
    <property type="molecule type" value="Genomic_DNA"/>
</dbReference>
<dbReference type="Pfam" id="PF05816">
    <property type="entry name" value="TelA"/>
    <property type="match status" value="1"/>
</dbReference>
<keyword evidence="3" id="KW-0175">Coiled coil</keyword>
<dbReference type="PANTHER" id="PTHR38432:SF1">
    <property type="entry name" value="TELA-LIKE PROTEIN SAOUHSC_01408"/>
    <property type="match status" value="1"/>
</dbReference>
<dbReference type="PIRSF" id="PIRSF026508">
    <property type="entry name" value="TelA"/>
    <property type="match status" value="1"/>
</dbReference>
<evidence type="ECO:0000256" key="1">
    <source>
        <dbReference type="ARBA" id="ARBA00005541"/>
    </source>
</evidence>